<accession>A0A7I9V5N9</accession>
<evidence type="ECO:0000256" key="8">
    <source>
        <dbReference type="SAM" id="MobiDB-lite"/>
    </source>
</evidence>
<feature type="transmembrane region" description="Helical" evidence="9">
    <location>
        <begin position="268"/>
        <end position="295"/>
    </location>
</feature>
<evidence type="ECO:0000313" key="10">
    <source>
        <dbReference type="EMBL" id="GEE00729.1"/>
    </source>
</evidence>
<comment type="similarity">
    <text evidence="7">Belongs to the glycosyltransferase 87 family.</text>
</comment>
<reference evidence="11" key="1">
    <citation type="submission" date="2019-06" db="EMBL/GenBank/DDBJ databases">
        <title>Gordonia isolated from sludge of a wastewater treatment plant.</title>
        <authorList>
            <person name="Tamura T."/>
            <person name="Aoyama K."/>
            <person name="Kang Y."/>
            <person name="Saito S."/>
            <person name="Akiyama N."/>
            <person name="Yazawa K."/>
            <person name="Gonoi T."/>
            <person name="Mikami Y."/>
        </authorList>
    </citation>
    <scope>NUCLEOTIDE SEQUENCE [LARGE SCALE GENOMIC DNA]</scope>
    <source>
        <strain evidence="11">NBRC 107696</strain>
    </source>
</reference>
<keyword evidence="11" id="KW-1185">Reference proteome</keyword>
<comment type="subcellular location">
    <subcellularLocation>
        <location evidence="1">Cell membrane</location>
        <topology evidence="1">Multi-pass membrane protein</topology>
    </subcellularLocation>
</comment>
<feature type="transmembrane region" description="Helical" evidence="9">
    <location>
        <begin position="232"/>
        <end position="262"/>
    </location>
</feature>
<evidence type="ECO:0000256" key="9">
    <source>
        <dbReference type="SAM" id="Phobius"/>
    </source>
</evidence>
<evidence type="ECO:0000256" key="2">
    <source>
        <dbReference type="ARBA" id="ARBA00022475"/>
    </source>
</evidence>
<dbReference type="RefSeq" id="WP_161894577.1">
    <property type="nucleotide sequence ID" value="NZ_BJOV01000002.1"/>
</dbReference>
<feature type="transmembrane region" description="Helical" evidence="9">
    <location>
        <begin position="394"/>
        <end position="411"/>
    </location>
</feature>
<dbReference type="InterPro" id="IPR018584">
    <property type="entry name" value="GT87"/>
</dbReference>
<protein>
    <submittedName>
        <fullName evidence="10">Membrane protein</fullName>
    </submittedName>
</protein>
<dbReference type="GO" id="GO:0016758">
    <property type="term" value="F:hexosyltransferase activity"/>
    <property type="evidence" value="ECO:0007669"/>
    <property type="project" value="InterPro"/>
</dbReference>
<keyword evidence="4 9" id="KW-0812">Transmembrane</keyword>
<dbReference type="PIRSF" id="PIRSF010361">
    <property type="entry name" value="UCP010361"/>
    <property type="match status" value="1"/>
</dbReference>
<keyword evidence="5 9" id="KW-1133">Transmembrane helix</keyword>
<evidence type="ECO:0000256" key="6">
    <source>
        <dbReference type="ARBA" id="ARBA00023136"/>
    </source>
</evidence>
<gene>
    <name evidence="10" type="ORF">nbrc107696_11750</name>
</gene>
<dbReference type="InterPro" id="IPR016570">
    <property type="entry name" value="UCP010361"/>
</dbReference>
<feature type="transmembrane region" description="Helical" evidence="9">
    <location>
        <begin position="75"/>
        <end position="92"/>
    </location>
</feature>
<keyword evidence="3" id="KW-0808">Transferase</keyword>
<feature type="compositionally biased region" description="Polar residues" evidence="8">
    <location>
        <begin position="1"/>
        <end position="15"/>
    </location>
</feature>
<keyword evidence="6 9" id="KW-0472">Membrane</keyword>
<proteinExistence type="inferred from homology"/>
<feature type="transmembrane region" description="Helical" evidence="9">
    <location>
        <begin position="362"/>
        <end position="382"/>
    </location>
</feature>
<evidence type="ECO:0000256" key="7">
    <source>
        <dbReference type="ARBA" id="ARBA00024033"/>
    </source>
</evidence>
<evidence type="ECO:0000313" key="11">
    <source>
        <dbReference type="Proteomes" id="UP000444960"/>
    </source>
</evidence>
<keyword evidence="2" id="KW-1003">Cell membrane</keyword>
<dbReference type="OrthoDB" id="3348156at2"/>
<feature type="transmembrane region" description="Helical" evidence="9">
    <location>
        <begin position="462"/>
        <end position="483"/>
    </location>
</feature>
<dbReference type="Pfam" id="PF09594">
    <property type="entry name" value="GT87"/>
    <property type="match status" value="1"/>
</dbReference>
<dbReference type="Proteomes" id="UP000444960">
    <property type="component" value="Unassembled WGS sequence"/>
</dbReference>
<feature type="transmembrane region" description="Helical" evidence="9">
    <location>
        <begin position="431"/>
        <end position="450"/>
    </location>
</feature>
<dbReference type="AlphaFoldDB" id="A0A7I9V5N9"/>
<evidence type="ECO:0000256" key="4">
    <source>
        <dbReference type="ARBA" id="ARBA00022692"/>
    </source>
</evidence>
<feature type="region of interest" description="Disordered" evidence="8">
    <location>
        <begin position="1"/>
        <end position="29"/>
    </location>
</feature>
<evidence type="ECO:0000256" key="3">
    <source>
        <dbReference type="ARBA" id="ARBA00022679"/>
    </source>
</evidence>
<evidence type="ECO:0000256" key="5">
    <source>
        <dbReference type="ARBA" id="ARBA00022989"/>
    </source>
</evidence>
<dbReference type="GO" id="GO:0005886">
    <property type="term" value="C:plasma membrane"/>
    <property type="evidence" value="ECO:0007669"/>
    <property type="project" value="UniProtKB-SubCell"/>
</dbReference>
<comment type="caution">
    <text evidence="10">The sequence shown here is derived from an EMBL/GenBank/DDBJ whole genome shotgun (WGS) entry which is preliminary data.</text>
</comment>
<dbReference type="EMBL" id="BJOV01000002">
    <property type="protein sequence ID" value="GEE00729.1"/>
    <property type="molecule type" value="Genomic_DNA"/>
</dbReference>
<feature type="transmembrane region" description="Helical" evidence="9">
    <location>
        <begin position="200"/>
        <end position="220"/>
    </location>
</feature>
<organism evidence="10 11">
    <name type="scientific">Gordonia spumicola</name>
    <dbReference type="NCBI Taxonomy" id="589161"/>
    <lineage>
        <taxon>Bacteria</taxon>
        <taxon>Bacillati</taxon>
        <taxon>Actinomycetota</taxon>
        <taxon>Actinomycetes</taxon>
        <taxon>Mycobacteriales</taxon>
        <taxon>Gordoniaceae</taxon>
        <taxon>Gordonia</taxon>
    </lineage>
</organism>
<feature type="transmembrane region" description="Helical" evidence="9">
    <location>
        <begin position="307"/>
        <end position="326"/>
    </location>
</feature>
<name>A0A7I9V5N9_9ACTN</name>
<evidence type="ECO:0000256" key="1">
    <source>
        <dbReference type="ARBA" id="ARBA00004651"/>
    </source>
</evidence>
<sequence length="508" mass="55873">MTTPQPTEPDSTPDASNRADGVFDSPAPLSDDLRLATDRVLPSRSEPLVAELSTSIGGPVGLHAAIGRNRTWTPLRVLFLLALIVLSFSWFGKAGGCLQQAPATDGTSTMRLDWDHQRQFYGLCYSGVITGYTEDHLTAADLRDGAAPYRTYWTTDGVKQYIGVPVVTAAFMYVSAQAARGWGAFTEAVGLPRSLDVVNYFNIAALLMAIAWLIAVWATMRTRRRDPWLVTLMVISPVVLVHAFTSFEVLPVMFTALAMFAWSKERPWLTGVFVGLGAATTFYPLLLIPAIVIICVRERRLADAAGVAIGSALAWGFANAAVAAIYPSGWRATFTQWRDRPAGPDTVYRLISQVTGWDPQPAVVNALMFALMIAVVSGVMYLGLRSPREPRLPVLMFLLVAGLLLVGKEWRPEMSLWLVPLAVLAIPQPRVLLAWMTFDALLWIPRMALFLAPDRKWVPVELFYVGTAIRWIMVVALVVYVVWDVLRPVAAHHADRDAPHLHASPAPT</sequence>